<reference evidence="6" key="1">
    <citation type="journal article" date="2019" name="Int. J. Syst. Evol. Microbiol.">
        <title>The Global Catalogue of Microorganisms (GCM) 10K type strain sequencing project: providing services to taxonomists for standard genome sequencing and annotation.</title>
        <authorList>
            <consortium name="The Broad Institute Genomics Platform"/>
            <consortium name="The Broad Institute Genome Sequencing Center for Infectious Disease"/>
            <person name="Wu L."/>
            <person name="Ma J."/>
        </authorList>
    </citation>
    <scope>NUCLEOTIDE SEQUENCE [LARGE SCALE GENOMIC DNA]</scope>
    <source>
        <strain evidence="6">KCTC 42423</strain>
    </source>
</reference>
<evidence type="ECO:0000313" key="6">
    <source>
        <dbReference type="Proteomes" id="UP001597459"/>
    </source>
</evidence>
<gene>
    <name evidence="5" type="ORF">ACFSTE_07630</name>
</gene>
<comment type="caution">
    <text evidence="5">The sequence shown here is derived from an EMBL/GenBank/DDBJ whole genome shotgun (WGS) entry which is preliminary data.</text>
</comment>
<keyword evidence="6" id="KW-1185">Reference proteome</keyword>
<evidence type="ECO:0000259" key="4">
    <source>
        <dbReference type="PROSITE" id="PS50956"/>
    </source>
</evidence>
<dbReference type="SUPFAM" id="SSF46785">
    <property type="entry name" value="Winged helix' DNA-binding domain"/>
    <property type="match status" value="1"/>
</dbReference>
<dbReference type="Gene3D" id="3.30.70.920">
    <property type="match status" value="1"/>
</dbReference>
<protein>
    <submittedName>
        <fullName evidence="5">Lrp/AsnC family transcriptional regulator</fullName>
    </submittedName>
</protein>
<sequence>MIKDDLDWKILEVLQQNSRTPYAVIGREIGLSASAVAERIQRLEDSGVIEGYATTINLKKAGLPLSAYISIQVQKTNHATFVSYIKEFPEVIQCSRVTGKDCLIMKCALKDSSHLANVIDRLAVYGDPTTLVVLSEVIRNGMICKEIIELAAALEAGDMPD</sequence>
<dbReference type="PROSITE" id="PS50956">
    <property type="entry name" value="HTH_ASNC_2"/>
    <property type="match status" value="1"/>
</dbReference>
<keyword evidence="2" id="KW-0238">DNA-binding</keyword>
<dbReference type="InterPro" id="IPR019888">
    <property type="entry name" value="Tscrpt_reg_AsnC-like"/>
</dbReference>
<dbReference type="PRINTS" id="PR00033">
    <property type="entry name" value="HTHASNC"/>
</dbReference>
<keyword evidence="1" id="KW-0805">Transcription regulation</keyword>
<dbReference type="PANTHER" id="PTHR30154">
    <property type="entry name" value="LEUCINE-RESPONSIVE REGULATORY PROTEIN"/>
    <property type="match status" value="1"/>
</dbReference>
<dbReference type="Proteomes" id="UP001597459">
    <property type="component" value="Unassembled WGS sequence"/>
</dbReference>
<dbReference type="InterPro" id="IPR019887">
    <property type="entry name" value="Tscrpt_reg_AsnC/Lrp_C"/>
</dbReference>
<dbReference type="EMBL" id="JBHULX010000004">
    <property type="protein sequence ID" value="MFD2590701.1"/>
    <property type="molecule type" value="Genomic_DNA"/>
</dbReference>
<dbReference type="InterPro" id="IPR000485">
    <property type="entry name" value="AsnC-type_HTH_dom"/>
</dbReference>
<dbReference type="RefSeq" id="WP_378298050.1">
    <property type="nucleotide sequence ID" value="NZ_JBHULX010000004.1"/>
</dbReference>
<dbReference type="Pfam" id="PF01037">
    <property type="entry name" value="AsnC_trans_reg"/>
    <property type="match status" value="1"/>
</dbReference>
<dbReference type="SMART" id="SM00344">
    <property type="entry name" value="HTH_ASNC"/>
    <property type="match status" value="1"/>
</dbReference>
<name>A0ABW5N7B7_9FLAO</name>
<proteinExistence type="predicted"/>
<dbReference type="InterPro" id="IPR036388">
    <property type="entry name" value="WH-like_DNA-bd_sf"/>
</dbReference>
<dbReference type="SUPFAM" id="SSF54909">
    <property type="entry name" value="Dimeric alpha+beta barrel"/>
    <property type="match status" value="1"/>
</dbReference>
<keyword evidence="3" id="KW-0804">Transcription</keyword>
<evidence type="ECO:0000256" key="1">
    <source>
        <dbReference type="ARBA" id="ARBA00023015"/>
    </source>
</evidence>
<feature type="domain" description="HTH asnC-type" evidence="4">
    <location>
        <begin position="1"/>
        <end position="64"/>
    </location>
</feature>
<evidence type="ECO:0000256" key="2">
    <source>
        <dbReference type="ARBA" id="ARBA00023125"/>
    </source>
</evidence>
<organism evidence="5 6">
    <name type="scientific">Aquimarina hainanensis</name>
    <dbReference type="NCBI Taxonomy" id="1578017"/>
    <lineage>
        <taxon>Bacteria</taxon>
        <taxon>Pseudomonadati</taxon>
        <taxon>Bacteroidota</taxon>
        <taxon>Flavobacteriia</taxon>
        <taxon>Flavobacteriales</taxon>
        <taxon>Flavobacteriaceae</taxon>
        <taxon>Aquimarina</taxon>
    </lineage>
</organism>
<dbReference type="Pfam" id="PF13404">
    <property type="entry name" value="HTH_AsnC-type"/>
    <property type="match status" value="1"/>
</dbReference>
<evidence type="ECO:0000256" key="3">
    <source>
        <dbReference type="ARBA" id="ARBA00023163"/>
    </source>
</evidence>
<evidence type="ECO:0000313" key="5">
    <source>
        <dbReference type="EMBL" id="MFD2590701.1"/>
    </source>
</evidence>
<dbReference type="InterPro" id="IPR036390">
    <property type="entry name" value="WH_DNA-bd_sf"/>
</dbReference>
<accession>A0ABW5N7B7</accession>
<dbReference type="Gene3D" id="1.10.10.10">
    <property type="entry name" value="Winged helix-like DNA-binding domain superfamily/Winged helix DNA-binding domain"/>
    <property type="match status" value="1"/>
</dbReference>
<dbReference type="InterPro" id="IPR011008">
    <property type="entry name" value="Dimeric_a/b-barrel"/>
</dbReference>
<dbReference type="PANTHER" id="PTHR30154:SF53">
    <property type="entry name" value="HTH-TYPE TRANSCRIPTIONAL REGULATOR LRPC"/>
    <property type="match status" value="1"/>
</dbReference>